<keyword evidence="5" id="KW-0119">Carbohydrate metabolism</keyword>
<dbReference type="PIRSF" id="PIRSF001021">
    <property type="entry name" value="Alph-amls_thrmst"/>
    <property type="match status" value="1"/>
</dbReference>
<dbReference type="NCBIfam" id="NF006968">
    <property type="entry name" value="PRK09441.1-1"/>
    <property type="match status" value="1"/>
</dbReference>
<feature type="binding site" evidence="8">
    <location>
        <position position="235"/>
    </location>
    <ligand>
        <name>Ca(2+)</name>
        <dbReference type="ChEBI" id="CHEBI:29108"/>
        <label>1</label>
    </ligand>
</feature>
<feature type="domain" description="Glycosyl hydrolase family 13 catalytic" evidence="10">
    <location>
        <begin position="4"/>
        <end position="408"/>
    </location>
</feature>
<feature type="active site" description="Proton donor" evidence="7">
    <location>
        <position position="261"/>
    </location>
</feature>
<feature type="binding site" evidence="8">
    <location>
        <position position="161"/>
    </location>
    <ligand>
        <name>Ca(2+)</name>
        <dbReference type="ChEBI" id="CHEBI:29108"/>
        <label>2</label>
    </ligand>
</feature>
<dbReference type="GO" id="GO:0004556">
    <property type="term" value="F:alpha-amylase activity"/>
    <property type="evidence" value="ECO:0007669"/>
    <property type="project" value="InterPro"/>
</dbReference>
<evidence type="ECO:0000256" key="7">
    <source>
        <dbReference type="PIRSR" id="PIRSR001021-1"/>
    </source>
</evidence>
<evidence type="ECO:0000313" key="12">
    <source>
        <dbReference type="Proteomes" id="UP000218387"/>
    </source>
</evidence>
<dbReference type="PANTHER" id="PTHR43447">
    <property type="entry name" value="ALPHA-AMYLASE"/>
    <property type="match status" value="1"/>
</dbReference>
<dbReference type="InterPro" id="IPR006047">
    <property type="entry name" value="GH13_cat_dom"/>
</dbReference>
<dbReference type="AlphaFoldDB" id="A0A4P9C3J9"/>
<feature type="binding site" evidence="8">
    <location>
        <position position="194"/>
    </location>
    <ligand>
        <name>Ca(2+)</name>
        <dbReference type="ChEBI" id="CHEBI:29108"/>
        <label>1</label>
    </ligand>
</feature>
<dbReference type="Pfam" id="PF09154">
    <property type="entry name" value="Alpha-amy_C_pro"/>
    <property type="match status" value="1"/>
</dbReference>
<evidence type="ECO:0000256" key="6">
    <source>
        <dbReference type="ARBA" id="ARBA00023295"/>
    </source>
</evidence>
<dbReference type="InterPro" id="IPR015237">
    <property type="entry name" value="Alpha-amylase_C_pro"/>
</dbReference>
<dbReference type="RefSeq" id="WP_058695194.1">
    <property type="nucleotide sequence ID" value="NZ_CP029487.1"/>
</dbReference>
<dbReference type="Gene3D" id="2.40.30.140">
    <property type="match status" value="1"/>
</dbReference>
<dbReference type="InterPro" id="IPR006046">
    <property type="entry name" value="Alpha_amylase"/>
</dbReference>
<dbReference type="GO" id="GO:0005975">
    <property type="term" value="P:carbohydrate metabolic process"/>
    <property type="evidence" value="ECO:0007669"/>
    <property type="project" value="InterPro"/>
</dbReference>
<dbReference type="KEGG" id="emt:CPZ25_000135"/>
<dbReference type="InterPro" id="IPR013776">
    <property type="entry name" value="A-amylase_thermo"/>
</dbReference>
<dbReference type="GO" id="GO:0005509">
    <property type="term" value="F:calcium ion binding"/>
    <property type="evidence" value="ECO:0007669"/>
    <property type="project" value="InterPro"/>
</dbReference>
<dbReference type="InterPro" id="IPR013780">
    <property type="entry name" value="Glyco_hydro_b"/>
</dbReference>
<evidence type="ECO:0000256" key="3">
    <source>
        <dbReference type="ARBA" id="ARBA00022723"/>
    </source>
</evidence>
<dbReference type="NCBIfam" id="NF006969">
    <property type="entry name" value="PRK09441.1-2"/>
    <property type="match status" value="1"/>
</dbReference>
<keyword evidence="8" id="KW-0106">Calcium</keyword>
<dbReference type="EMBL" id="CP029487">
    <property type="protein sequence ID" value="QCT69774.1"/>
    <property type="molecule type" value="Genomic_DNA"/>
</dbReference>
<protein>
    <submittedName>
        <fullName evidence="11">Alpha-amylase</fullName>
    </submittedName>
</protein>
<gene>
    <name evidence="11" type="ORF">CPZ25_000135</name>
</gene>
<feature type="binding site" evidence="8">
    <location>
        <position position="200"/>
    </location>
    <ligand>
        <name>Ca(2+)</name>
        <dbReference type="ChEBI" id="CHEBI:29108"/>
        <label>1</label>
    </ligand>
</feature>
<reference evidence="11 12" key="1">
    <citation type="submission" date="2018-05" db="EMBL/GenBank/DDBJ databases">
        <title>Genome comparison of Eubacterium sp.</title>
        <authorList>
            <person name="Feng Y."/>
            <person name="Sanchez-Andrea I."/>
            <person name="Stams A.J.M."/>
            <person name="De Vos W.M."/>
        </authorList>
    </citation>
    <scope>NUCLEOTIDE SEQUENCE [LARGE SCALE GENOMIC DNA]</scope>
    <source>
        <strain evidence="11 12">YI</strain>
    </source>
</reference>
<evidence type="ECO:0000313" key="11">
    <source>
        <dbReference type="EMBL" id="QCT69774.1"/>
    </source>
</evidence>
<organism evidence="11 12">
    <name type="scientific">Eubacterium maltosivorans</name>
    <dbReference type="NCBI Taxonomy" id="2041044"/>
    <lineage>
        <taxon>Bacteria</taxon>
        <taxon>Bacillati</taxon>
        <taxon>Bacillota</taxon>
        <taxon>Clostridia</taxon>
        <taxon>Eubacteriales</taxon>
        <taxon>Eubacteriaceae</taxon>
        <taxon>Eubacterium</taxon>
    </lineage>
</organism>
<evidence type="ECO:0000256" key="9">
    <source>
        <dbReference type="RuleBase" id="RU003615"/>
    </source>
</evidence>
<dbReference type="Gene3D" id="3.20.20.80">
    <property type="entry name" value="Glycosidases"/>
    <property type="match status" value="1"/>
</dbReference>
<feature type="binding site" evidence="8">
    <location>
        <position position="183"/>
    </location>
    <ligand>
        <name>Ca(2+)</name>
        <dbReference type="ChEBI" id="CHEBI:29108"/>
        <label>2</label>
    </ligand>
</feature>
<dbReference type="InterPro" id="IPR017853">
    <property type="entry name" value="GH"/>
</dbReference>
<evidence type="ECO:0000259" key="10">
    <source>
        <dbReference type="SMART" id="SM00642"/>
    </source>
</evidence>
<evidence type="ECO:0000256" key="1">
    <source>
        <dbReference type="ARBA" id="ARBA00001913"/>
    </source>
</evidence>
<feature type="binding site" evidence="8">
    <location>
        <position position="104"/>
    </location>
    <ligand>
        <name>Ca(2+)</name>
        <dbReference type="ChEBI" id="CHEBI:29108"/>
        <label>1</label>
    </ligand>
</feature>
<keyword evidence="6" id="KW-0326">Glycosidase</keyword>
<evidence type="ECO:0000256" key="5">
    <source>
        <dbReference type="ARBA" id="ARBA00023277"/>
    </source>
</evidence>
<dbReference type="Proteomes" id="UP000218387">
    <property type="component" value="Chromosome"/>
</dbReference>
<sequence length="490" mass="56388">MNNGTMMQYFEWYLPADKLLWKRCAAQAGNLKKAGITAVWLPPAYKGADGIYDVGYAVYDTYDLGEFDQKGDVATKYGTREEYLMAIDAFHNEGIQVLADIVLNHRIGADECEETEAIQSKETDRNEQIGEKSVITAWTRFTFPGRDGKYSDFTWNWRYFDGTDWDNKSNSGGIYRFHDKGWDSEVDPENGNYDYLMGADVDMTNREVVEELKRWGKWYLETANMDGFRLDAVKHIRFEFFDEWLSYLRETTGKELFSVGEYWSAEVETLEHYFKVCNWSMSLFDVPLHFKFHQASCEGQAFDMGSLLENTLVTTFPDKAVTFVDNHDTQPGQSLESWVQEWFKPQAYAVILLREGGYPCIFYGDYYGMPHDNLPAVIGLEMLLRVRSLYAYGQQHDYFDDANIVGWTREGDVEHPDSGIGVLLSNGPEGEKRMYLGATFAGQFFRDCTRHFSEPVFIDAEGYGVFRVSQASLSVWVNERAYGVLMINLP</sequence>
<evidence type="ECO:0000256" key="2">
    <source>
        <dbReference type="ARBA" id="ARBA00008061"/>
    </source>
</evidence>
<comment type="similarity">
    <text evidence="2 9">Belongs to the glycosyl hydrolase 13 family.</text>
</comment>
<dbReference type="PRINTS" id="PR00110">
    <property type="entry name" value="ALPHAAMYLASE"/>
</dbReference>
<evidence type="ECO:0000256" key="8">
    <source>
        <dbReference type="PIRSR" id="PIRSR001021-2"/>
    </source>
</evidence>
<dbReference type="SMART" id="SM00642">
    <property type="entry name" value="Aamy"/>
    <property type="match status" value="1"/>
</dbReference>
<dbReference type="CDD" id="cd11318">
    <property type="entry name" value="AmyAc_bac_fung_AmyA"/>
    <property type="match status" value="1"/>
</dbReference>
<comment type="cofactor">
    <cofactor evidence="1">
        <name>Ca(2+)</name>
        <dbReference type="ChEBI" id="CHEBI:29108"/>
    </cofactor>
</comment>
<proteinExistence type="inferred from homology"/>
<dbReference type="Gene3D" id="2.60.40.1180">
    <property type="entry name" value="Golgi alpha-mannosidase II"/>
    <property type="match status" value="1"/>
</dbReference>
<keyword evidence="12" id="KW-1185">Reference proteome</keyword>
<dbReference type="SUPFAM" id="SSF51445">
    <property type="entry name" value="(Trans)glycosidases"/>
    <property type="match status" value="1"/>
</dbReference>
<dbReference type="Pfam" id="PF00128">
    <property type="entry name" value="Alpha-amylase"/>
    <property type="match status" value="1"/>
</dbReference>
<feature type="binding site" evidence="8">
    <location>
        <position position="202"/>
    </location>
    <ligand>
        <name>Ca(2+)</name>
        <dbReference type="ChEBI" id="CHEBI:29108"/>
        <label>2</label>
    </ligand>
</feature>
<feature type="active site" description="Nucleophile" evidence="7">
    <location>
        <position position="231"/>
    </location>
</feature>
<keyword evidence="4" id="KW-0378">Hydrolase</keyword>
<evidence type="ECO:0000256" key="4">
    <source>
        <dbReference type="ARBA" id="ARBA00022801"/>
    </source>
</evidence>
<name>A0A4P9C3J9_EUBML</name>
<dbReference type="SUPFAM" id="SSF51011">
    <property type="entry name" value="Glycosyl hydrolase domain"/>
    <property type="match status" value="1"/>
</dbReference>
<accession>A0A4P9C3J9</accession>
<keyword evidence="3 8" id="KW-0479">Metal-binding</keyword>